<evidence type="ECO:0000256" key="1">
    <source>
        <dbReference type="ARBA" id="ARBA00004123"/>
    </source>
</evidence>
<keyword evidence="3" id="KW-0805">Transcription regulation</keyword>
<organism evidence="10">
    <name type="scientific">Thrips palmi</name>
    <name type="common">Melon thrips</name>
    <dbReference type="NCBI Taxonomy" id="161013"/>
    <lineage>
        <taxon>Eukaryota</taxon>
        <taxon>Metazoa</taxon>
        <taxon>Ecdysozoa</taxon>
        <taxon>Arthropoda</taxon>
        <taxon>Hexapoda</taxon>
        <taxon>Insecta</taxon>
        <taxon>Pterygota</taxon>
        <taxon>Neoptera</taxon>
        <taxon>Paraneoptera</taxon>
        <taxon>Thysanoptera</taxon>
        <taxon>Terebrantia</taxon>
        <taxon>Thripoidea</taxon>
        <taxon>Thripidae</taxon>
        <taxon>Thrips</taxon>
    </lineage>
</organism>
<evidence type="ECO:0000256" key="3">
    <source>
        <dbReference type="ARBA" id="ARBA00023015"/>
    </source>
</evidence>
<dbReference type="GO" id="GO:0046983">
    <property type="term" value="F:protein dimerization activity"/>
    <property type="evidence" value="ECO:0007669"/>
    <property type="project" value="InterPro"/>
</dbReference>
<comment type="subcellular location">
    <subcellularLocation>
        <location evidence="1">Nucleus</location>
    </subcellularLocation>
</comment>
<dbReference type="Proteomes" id="UP000515158">
    <property type="component" value="Unplaced"/>
</dbReference>
<dbReference type="AlphaFoldDB" id="A0A6P8Z0C9"/>
<dbReference type="InterPro" id="IPR036638">
    <property type="entry name" value="HLH_DNA-bd_sf"/>
</dbReference>
<dbReference type="OrthoDB" id="6242697at2759"/>
<keyword evidence="9" id="KW-1185">Reference proteome</keyword>
<dbReference type="GO" id="GO:0005634">
    <property type="term" value="C:nucleus"/>
    <property type="evidence" value="ECO:0007669"/>
    <property type="project" value="UniProtKB-SubCell"/>
</dbReference>
<proteinExistence type="inferred from homology"/>
<dbReference type="CTD" id="4286"/>
<dbReference type="GO" id="GO:0000981">
    <property type="term" value="F:DNA-binding transcription factor activity, RNA polymerase II-specific"/>
    <property type="evidence" value="ECO:0007669"/>
    <property type="project" value="TreeGrafter"/>
</dbReference>
<feature type="domain" description="BHLH" evidence="8">
    <location>
        <begin position="102"/>
        <end position="161"/>
    </location>
</feature>
<protein>
    <submittedName>
        <fullName evidence="10">Microphthalmia-associated transcription factor isoform X2</fullName>
    </submittedName>
</protein>
<evidence type="ECO:0000256" key="4">
    <source>
        <dbReference type="ARBA" id="ARBA00023125"/>
    </source>
</evidence>
<sequence length="286" mass="32035">MPVFNIISRRCKADVDVLDDFLSCDAATLEEKIKLADSAADLSLDLQDDTDSMYSLLGLRRQGSCSDMDLSLSLSDVALATVKQEPHNLSDAELNAIAKDRQKKDNHNMIERRRRFNINDRIKELGTLLPRTNDPYYEVVRDLRPNKGTILKSSVDYIKVLKLEVQRLKQSEARQKVLESQNRRLALRVQELEGLARSHGLQYSDFSWQNSTPNYLHETSHLHKMPDVVTEAATLSSAQLDDLMEDDHPVTGDPMLSAHLSSPDGVSDPDDISVEDCLTGGMDLGA</sequence>
<evidence type="ECO:0000313" key="10">
    <source>
        <dbReference type="RefSeq" id="XP_034240017.1"/>
    </source>
</evidence>
<evidence type="ECO:0000256" key="7">
    <source>
        <dbReference type="SAM" id="MobiDB-lite"/>
    </source>
</evidence>
<evidence type="ECO:0000256" key="5">
    <source>
        <dbReference type="ARBA" id="ARBA00023163"/>
    </source>
</evidence>
<evidence type="ECO:0000256" key="6">
    <source>
        <dbReference type="ARBA" id="ARBA00023242"/>
    </source>
</evidence>
<gene>
    <name evidence="10" type="primary">LOC117644568</name>
</gene>
<keyword evidence="4" id="KW-0238">DNA-binding</keyword>
<dbReference type="InterPro" id="IPR011598">
    <property type="entry name" value="bHLH_dom"/>
</dbReference>
<dbReference type="GO" id="GO:0000978">
    <property type="term" value="F:RNA polymerase II cis-regulatory region sequence-specific DNA binding"/>
    <property type="evidence" value="ECO:0007669"/>
    <property type="project" value="TreeGrafter"/>
</dbReference>
<dbReference type="PANTHER" id="PTHR45776:SF2">
    <property type="entry name" value="MIP04163P"/>
    <property type="match status" value="1"/>
</dbReference>
<accession>A0A6P8Z0C9</accession>
<evidence type="ECO:0000313" key="9">
    <source>
        <dbReference type="Proteomes" id="UP000515158"/>
    </source>
</evidence>
<evidence type="ECO:0000259" key="8">
    <source>
        <dbReference type="PROSITE" id="PS50888"/>
    </source>
</evidence>
<dbReference type="Gene3D" id="1.20.5.170">
    <property type="match status" value="1"/>
</dbReference>
<keyword evidence="6" id="KW-0539">Nucleus</keyword>
<comment type="similarity">
    <text evidence="2">Belongs to the MiT/TFE family.</text>
</comment>
<dbReference type="PROSITE" id="PS50888">
    <property type="entry name" value="BHLH"/>
    <property type="match status" value="1"/>
</dbReference>
<dbReference type="GeneID" id="117644568"/>
<dbReference type="Gene3D" id="4.10.280.10">
    <property type="entry name" value="Helix-loop-helix DNA-binding domain"/>
    <property type="match status" value="1"/>
</dbReference>
<dbReference type="SMART" id="SM00353">
    <property type="entry name" value="HLH"/>
    <property type="match status" value="1"/>
</dbReference>
<dbReference type="SUPFAM" id="SSF47459">
    <property type="entry name" value="HLH, helix-loop-helix DNA-binding domain"/>
    <property type="match status" value="1"/>
</dbReference>
<keyword evidence="5" id="KW-0804">Transcription</keyword>
<evidence type="ECO:0000256" key="2">
    <source>
        <dbReference type="ARBA" id="ARBA00008289"/>
    </source>
</evidence>
<dbReference type="Pfam" id="PF00010">
    <property type="entry name" value="HLH"/>
    <property type="match status" value="1"/>
</dbReference>
<name>A0A6P8Z0C9_THRPL</name>
<dbReference type="RefSeq" id="XP_034240017.1">
    <property type="nucleotide sequence ID" value="XM_034384126.1"/>
</dbReference>
<dbReference type="PANTHER" id="PTHR45776">
    <property type="entry name" value="MIP04163P"/>
    <property type="match status" value="1"/>
</dbReference>
<feature type="region of interest" description="Disordered" evidence="7">
    <location>
        <begin position="245"/>
        <end position="270"/>
    </location>
</feature>
<reference evidence="10" key="1">
    <citation type="submission" date="2025-08" db="UniProtKB">
        <authorList>
            <consortium name="RefSeq"/>
        </authorList>
    </citation>
    <scope>IDENTIFICATION</scope>
    <source>
        <tissue evidence="10">Total insect</tissue>
    </source>
</reference>